<dbReference type="AlphaFoldDB" id="A0A9D2H3Z6"/>
<dbReference type="GO" id="GO:0016616">
    <property type="term" value="F:oxidoreductase activity, acting on the CH-OH group of donors, NAD or NADP as acceptor"/>
    <property type="evidence" value="ECO:0007669"/>
    <property type="project" value="UniProtKB-ARBA"/>
</dbReference>
<dbReference type="PROSITE" id="PS00798">
    <property type="entry name" value="ALDOKETO_REDUCTASE_1"/>
    <property type="match status" value="1"/>
</dbReference>
<evidence type="ECO:0000256" key="3">
    <source>
        <dbReference type="ARBA" id="ARBA00023002"/>
    </source>
</evidence>
<dbReference type="InterPro" id="IPR020471">
    <property type="entry name" value="AKR"/>
</dbReference>
<dbReference type="PRINTS" id="PR00069">
    <property type="entry name" value="ALDKETRDTASE"/>
</dbReference>
<dbReference type="SUPFAM" id="SSF51430">
    <property type="entry name" value="NAD(P)-linked oxidoreductase"/>
    <property type="match status" value="1"/>
</dbReference>
<protein>
    <submittedName>
        <fullName evidence="8">Aldo/keto reductase</fullName>
    </submittedName>
</protein>
<proteinExistence type="inferred from homology"/>
<evidence type="ECO:0000313" key="9">
    <source>
        <dbReference type="Proteomes" id="UP000824220"/>
    </source>
</evidence>
<keyword evidence="2" id="KW-0521">NADP</keyword>
<keyword evidence="3" id="KW-0560">Oxidoreductase</keyword>
<dbReference type="InterPro" id="IPR036812">
    <property type="entry name" value="NAD(P)_OxRdtase_dom_sf"/>
</dbReference>
<gene>
    <name evidence="8" type="ORF">H9800_00755</name>
</gene>
<sequence length="278" mass="30678">MTVPTVKLNSGYEIPQLGFGVFLVPPHEAEKAVTEALEVGYRHIDTAAIYKNEEGVGAAIAKSGIARDELFITTKLWNDRQAGEEPHSAIRESLDKLQLDYVDLYLTHWPTPEKDTYSNAWQKLIEIRDAGLSRSIGVSNHLPEHLDRLVADTGVVPAVDQIELHPAYQQQNVIDWGRATGMRIESWGPLGQGKYPLFENPAVAAAAEAHGVSPAQAVLRWHLQRGIIVFPKSVNRSRIEENFDVFGFELTAAEVDAITAIDPQDGSGRVGSHPLEFN</sequence>
<dbReference type="InterPro" id="IPR018170">
    <property type="entry name" value="Aldo/ket_reductase_CS"/>
</dbReference>
<reference evidence="8" key="2">
    <citation type="submission" date="2021-04" db="EMBL/GenBank/DDBJ databases">
        <authorList>
            <person name="Gilroy R."/>
        </authorList>
    </citation>
    <scope>NUCLEOTIDE SEQUENCE</scope>
    <source>
        <strain evidence="8">ChiHjej8B7-3636</strain>
    </source>
</reference>
<dbReference type="Proteomes" id="UP000824220">
    <property type="component" value="Unassembled WGS sequence"/>
</dbReference>
<comment type="similarity">
    <text evidence="1">Belongs to the aldo/keto reductase family.</text>
</comment>
<name>A0A9D2H3Z6_9MICO</name>
<comment type="caution">
    <text evidence="8">The sequence shown here is derived from an EMBL/GenBank/DDBJ whole genome shotgun (WGS) entry which is preliminary data.</text>
</comment>
<evidence type="ECO:0000313" key="8">
    <source>
        <dbReference type="EMBL" id="HJA03379.1"/>
    </source>
</evidence>
<dbReference type="FunFam" id="3.20.20.100:FF:000015">
    <property type="entry name" value="Oxidoreductase, aldo/keto reductase family"/>
    <property type="match status" value="1"/>
</dbReference>
<dbReference type="PIRSF" id="PIRSF000097">
    <property type="entry name" value="AKR"/>
    <property type="match status" value="1"/>
</dbReference>
<feature type="site" description="Lowers pKa of active site Tyr" evidence="6">
    <location>
        <position position="75"/>
    </location>
</feature>
<evidence type="ECO:0000256" key="5">
    <source>
        <dbReference type="PIRSR" id="PIRSR000097-2"/>
    </source>
</evidence>
<organism evidence="8 9">
    <name type="scientific">Candidatus Microbacterium stercoravium</name>
    <dbReference type="NCBI Taxonomy" id="2838697"/>
    <lineage>
        <taxon>Bacteria</taxon>
        <taxon>Bacillati</taxon>
        <taxon>Actinomycetota</taxon>
        <taxon>Actinomycetes</taxon>
        <taxon>Micrococcales</taxon>
        <taxon>Microbacteriaceae</taxon>
        <taxon>Microbacterium</taxon>
    </lineage>
</organism>
<feature type="binding site" evidence="5">
    <location>
        <position position="108"/>
    </location>
    <ligand>
        <name>substrate</name>
    </ligand>
</feature>
<dbReference type="Gene3D" id="3.20.20.100">
    <property type="entry name" value="NADP-dependent oxidoreductase domain"/>
    <property type="match status" value="1"/>
</dbReference>
<evidence type="ECO:0000256" key="2">
    <source>
        <dbReference type="ARBA" id="ARBA00022857"/>
    </source>
</evidence>
<dbReference type="EMBL" id="DXAM01000012">
    <property type="protein sequence ID" value="HJA03379.1"/>
    <property type="molecule type" value="Genomic_DNA"/>
</dbReference>
<evidence type="ECO:0000256" key="1">
    <source>
        <dbReference type="ARBA" id="ARBA00007905"/>
    </source>
</evidence>
<feature type="active site" description="Proton donor" evidence="4">
    <location>
        <position position="50"/>
    </location>
</feature>
<dbReference type="Pfam" id="PF00248">
    <property type="entry name" value="Aldo_ket_red"/>
    <property type="match status" value="1"/>
</dbReference>
<evidence type="ECO:0000256" key="4">
    <source>
        <dbReference type="PIRSR" id="PIRSR000097-1"/>
    </source>
</evidence>
<reference evidence="8" key="1">
    <citation type="journal article" date="2021" name="PeerJ">
        <title>Extensive microbial diversity within the chicken gut microbiome revealed by metagenomics and culture.</title>
        <authorList>
            <person name="Gilroy R."/>
            <person name="Ravi A."/>
            <person name="Getino M."/>
            <person name="Pursley I."/>
            <person name="Horton D.L."/>
            <person name="Alikhan N.F."/>
            <person name="Baker D."/>
            <person name="Gharbi K."/>
            <person name="Hall N."/>
            <person name="Watson M."/>
            <person name="Adriaenssens E.M."/>
            <person name="Foster-Nyarko E."/>
            <person name="Jarju S."/>
            <person name="Secka A."/>
            <person name="Antonio M."/>
            <person name="Oren A."/>
            <person name="Chaudhuri R.R."/>
            <person name="La Ragione R."/>
            <person name="Hildebrand F."/>
            <person name="Pallen M.J."/>
        </authorList>
    </citation>
    <scope>NUCLEOTIDE SEQUENCE</scope>
    <source>
        <strain evidence="8">ChiHjej8B7-3636</strain>
    </source>
</reference>
<evidence type="ECO:0000259" key="7">
    <source>
        <dbReference type="Pfam" id="PF00248"/>
    </source>
</evidence>
<feature type="domain" description="NADP-dependent oxidoreductase" evidence="7">
    <location>
        <begin position="24"/>
        <end position="262"/>
    </location>
</feature>
<dbReference type="InterPro" id="IPR023210">
    <property type="entry name" value="NADP_OxRdtase_dom"/>
</dbReference>
<evidence type="ECO:0000256" key="6">
    <source>
        <dbReference type="PIRSR" id="PIRSR000097-3"/>
    </source>
</evidence>
<accession>A0A9D2H3Z6</accession>
<dbReference type="PANTHER" id="PTHR43827">
    <property type="entry name" value="2,5-DIKETO-D-GLUCONIC ACID REDUCTASE"/>
    <property type="match status" value="1"/>
</dbReference>
<dbReference type="PANTHER" id="PTHR43827:SF3">
    <property type="entry name" value="NADP-DEPENDENT OXIDOREDUCTASE DOMAIN-CONTAINING PROTEIN"/>
    <property type="match status" value="1"/>
</dbReference>